<dbReference type="Gramene" id="KFK34322">
    <property type="protein sequence ID" value="KFK34322"/>
    <property type="gene ID" value="AALP_AA5G129900"/>
</dbReference>
<sequence length="56" mass="5978">MCSGGDVGPDIAETGKLLFCHFCSLGFEFLGEEIGGVTRALLEILKGARFPDEARC</sequence>
<dbReference type="Proteomes" id="UP000029120">
    <property type="component" value="Chromosome 5"/>
</dbReference>
<accession>A0A087GWS0</accession>
<evidence type="ECO:0000313" key="2">
    <source>
        <dbReference type="Proteomes" id="UP000029120"/>
    </source>
</evidence>
<name>A0A087GWS0_ARAAL</name>
<keyword evidence="2" id="KW-1185">Reference proteome</keyword>
<protein>
    <submittedName>
        <fullName evidence="1">Uncharacterized protein</fullName>
    </submittedName>
</protein>
<proteinExistence type="predicted"/>
<dbReference type="EMBL" id="CM002873">
    <property type="protein sequence ID" value="KFK34322.1"/>
    <property type="molecule type" value="Genomic_DNA"/>
</dbReference>
<organism evidence="1 2">
    <name type="scientific">Arabis alpina</name>
    <name type="common">Alpine rock-cress</name>
    <dbReference type="NCBI Taxonomy" id="50452"/>
    <lineage>
        <taxon>Eukaryota</taxon>
        <taxon>Viridiplantae</taxon>
        <taxon>Streptophyta</taxon>
        <taxon>Embryophyta</taxon>
        <taxon>Tracheophyta</taxon>
        <taxon>Spermatophyta</taxon>
        <taxon>Magnoliopsida</taxon>
        <taxon>eudicotyledons</taxon>
        <taxon>Gunneridae</taxon>
        <taxon>Pentapetalae</taxon>
        <taxon>rosids</taxon>
        <taxon>malvids</taxon>
        <taxon>Brassicales</taxon>
        <taxon>Brassicaceae</taxon>
        <taxon>Arabideae</taxon>
        <taxon>Arabis</taxon>
    </lineage>
</organism>
<evidence type="ECO:0000313" key="1">
    <source>
        <dbReference type="EMBL" id="KFK34322.1"/>
    </source>
</evidence>
<gene>
    <name evidence="1" type="ordered locus">AALP_Aa5g129900</name>
</gene>
<reference evidence="2" key="1">
    <citation type="journal article" date="2015" name="Nat. Plants">
        <title>Genome expansion of Arabis alpina linked with retrotransposition and reduced symmetric DNA methylation.</title>
        <authorList>
            <person name="Willing E.M."/>
            <person name="Rawat V."/>
            <person name="Mandakova T."/>
            <person name="Maumus F."/>
            <person name="James G.V."/>
            <person name="Nordstroem K.J."/>
            <person name="Becker C."/>
            <person name="Warthmann N."/>
            <person name="Chica C."/>
            <person name="Szarzynska B."/>
            <person name="Zytnicki M."/>
            <person name="Albani M.C."/>
            <person name="Kiefer C."/>
            <person name="Bergonzi S."/>
            <person name="Castaings L."/>
            <person name="Mateos J.L."/>
            <person name="Berns M.C."/>
            <person name="Bujdoso N."/>
            <person name="Piofczyk T."/>
            <person name="de Lorenzo L."/>
            <person name="Barrero-Sicilia C."/>
            <person name="Mateos I."/>
            <person name="Piednoel M."/>
            <person name="Hagmann J."/>
            <person name="Chen-Min-Tao R."/>
            <person name="Iglesias-Fernandez R."/>
            <person name="Schuster S.C."/>
            <person name="Alonso-Blanco C."/>
            <person name="Roudier F."/>
            <person name="Carbonero P."/>
            <person name="Paz-Ares J."/>
            <person name="Davis S.J."/>
            <person name="Pecinka A."/>
            <person name="Quesneville H."/>
            <person name="Colot V."/>
            <person name="Lysak M.A."/>
            <person name="Weigel D."/>
            <person name="Coupland G."/>
            <person name="Schneeberger K."/>
        </authorList>
    </citation>
    <scope>NUCLEOTIDE SEQUENCE [LARGE SCALE GENOMIC DNA]</scope>
    <source>
        <strain evidence="2">cv. Pajares</strain>
    </source>
</reference>
<dbReference type="AlphaFoldDB" id="A0A087GWS0"/>